<dbReference type="AlphaFoldDB" id="A0A2U8QXC1"/>
<reference evidence="4 5" key="1">
    <citation type="submission" date="2018-05" db="EMBL/GenBank/DDBJ databases">
        <title>Flavobacterium sp. MEBiC07310.</title>
        <authorList>
            <person name="Baek K."/>
        </authorList>
    </citation>
    <scope>NUCLEOTIDE SEQUENCE [LARGE SCALE GENOMIC DNA]</scope>
    <source>
        <strain evidence="4 5">MEBiC07310</strain>
    </source>
</reference>
<proteinExistence type="predicted"/>
<dbReference type="RefSeq" id="WP_109570198.1">
    <property type="nucleotide sequence ID" value="NZ_CP029463.1"/>
</dbReference>
<name>A0A2U8QXC1_9FLAO</name>
<dbReference type="CDD" id="cd06577">
    <property type="entry name" value="PASTA_pknB"/>
    <property type="match status" value="1"/>
</dbReference>
<dbReference type="KEGG" id="fse:DI487_14020"/>
<evidence type="ECO:0000256" key="1">
    <source>
        <dbReference type="SAM" id="MobiDB-lite"/>
    </source>
</evidence>
<feature type="domain" description="PASTA" evidence="3">
    <location>
        <begin position="40"/>
        <end position="108"/>
    </location>
</feature>
<evidence type="ECO:0000313" key="4">
    <source>
        <dbReference type="EMBL" id="AWM14860.1"/>
    </source>
</evidence>
<organism evidence="4 5">
    <name type="scientific">Flavobacterium sediminis</name>
    <dbReference type="NCBI Taxonomy" id="2201181"/>
    <lineage>
        <taxon>Bacteria</taxon>
        <taxon>Pseudomonadati</taxon>
        <taxon>Bacteroidota</taxon>
        <taxon>Flavobacteriia</taxon>
        <taxon>Flavobacteriales</taxon>
        <taxon>Flavobacteriaceae</taxon>
        <taxon>Flavobacterium</taxon>
    </lineage>
</organism>
<dbReference type="Pfam" id="PF03793">
    <property type="entry name" value="PASTA"/>
    <property type="match status" value="1"/>
</dbReference>
<dbReference type="PROSITE" id="PS51178">
    <property type="entry name" value="PASTA"/>
    <property type="match status" value="1"/>
</dbReference>
<dbReference type="OrthoDB" id="9803895at2"/>
<evidence type="ECO:0000313" key="5">
    <source>
        <dbReference type="Proteomes" id="UP000245429"/>
    </source>
</evidence>
<dbReference type="SMART" id="SM00740">
    <property type="entry name" value="PASTA"/>
    <property type="match status" value="2"/>
</dbReference>
<evidence type="ECO:0000256" key="2">
    <source>
        <dbReference type="SAM" id="Phobius"/>
    </source>
</evidence>
<evidence type="ECO:0000259" key="3">
    <source>
        <dbReference type="PROSITE" id="PS51178"/>
    </source>
</evidence>
<dbReference type="Proteomes" id="UP000245429">
    <property type="component" value="Chromosome"/>
</dbReference>
<keyword evidence="5" id="KW-1185">Reference proteome</keyword>
<sequence>MSLRKFLTSKVFLIQIGIALGISIVLIFLLMKFLDIQTKHEEEIKVPDLSKMQLKIAEEKLAELNLELILLDTVDFKPDMPPYSVVEQDPKAGNNVKSGRKIYIKLNSGEYDDVTIPDFKDKTYRQISANIKSLGLHEGKKIYRPSIAKDVVLQLMQNGKKLKKGDKVKKTSKIDFVLGDGKELFNGSNINTDNETSTTNDNENQP</sequence>
<accession>A0A2U8QXC1</accession>
<keyword evidence="2" id="KW-0472">Membrane</keyword>
<protein>
    <submittedName>
        <fullName evidence="4">PASTA domain-containing protein</fullName>
    </submittedName>
</protein>
<dbReference type="Gene3D" id="3.30.10.20">
    <property type="match status" value="2"/>
</dbReference>
<keyword evidence="2" id="KW-0812">Transmembrane</keyword>
<feature type="region of interest" description="Disordered" evidence="1">
    <location>
        <begin position="187"/>
        <end position="206"/>
    </location>
</feature>
<feature type="transmembrane region" description="Helical" evidence="2">
    <location>
        <begin position="12"/>
        <end position="31"/>
    </location>
</feature>
<dbReference type="EMBL" id="CP029463">
    <property type="protein sequence ID" value="AWM14860.1"/>
    <property type="molecule type" value="Genomic_DNA"/>
</dbReference>
<dbReference type="InterPro" id="IPR005543">
    <property type="entry name" value="PASTA_dom"/>
</dbReference>
<keyword evidence="2" id="KW-1133">Transmembrane helix</keyword>
<gene>
    <name evidence="4" type="ORF">DI487_14020</name>
</gene>
<feature type="compositionally biased region" description="Low complexity" evidence="1">
    <location>
        <begin position="188"/>
        <end position="206"/>
    </location>
</feature>